<dbReference type="PANTHER" id="PTHR42683">
    <property type="entry name" value="ALDEHYDE REDUCTASE"/>
    <property type="match status" value="1"/>
</dbReference>
<feature type="non-terminal residue" evidence="7">
    <location>
        <position position="133"/>
    </location>
</feature>
<sequence>MVKNEWGFSNYPLVPGHEIVGVVKEVGSKVENFKVGDKVGVGCLVDSCRTCQNCCDILEDYCPQFTLTYGAKHKDDTITYGGYSDSMVADEHFVIRIPDSLPLDAAATLLCAGITVYSPLRYCTRQAWFTCGC</sequence>
<evidence type="ECO:0000313" key="8">
    <source>
        <dbReference type="Proteomes" id="UP000289340"/>
    </source>
</evidence>
<dbReference type="InterPro" id="IPR011032">
    <property type="entry name" value="GroES-like_sf"/>
</dbReference>
<feature type="domain" description="Alcohol dehydrogenase-like N-terminal" evidence="6">
    <location>
        <begin position="3"/>
        <end position="99"/>
    </location>
</feature>
<evidence type="ECO:0000256" key="4">
    <source>
        <dbReference type="ARBA" id="ARBA00022833"/>
    </source>
</evidence>
<dbReference type="AlphaFoldDB" id="A0A445LXT5"/>
<dbReference type="InterPro" id="IPR013154">
    <property type="entry name" value="ADH-like_N"/>
</dbReference>
<dbReference type="GO" id="GO:0016616">
    <property type="term" value="F:oxidoreductase activity, acting on the CH-OH group of donors, NAD or NADP as acceptor"/>
    <property type="evidence" value="ECO:0007669"/>
    <property type="project" value="InterPro"/>
</dbReference>
<accession>A0A445LXT5</accession>
<organism evidence="7 8">
    <name type="scientific">Glycine soja</name>
    <name type="common">Wild soybean</name>
    <dbReference type="NCBI Taxonomy" id="3848"/>
    <lineage>
        <taxon>Eukaryota</taxon>
        <taxon>Viridiplantae</taxon>
        <taxon>Streptophyta</taxon>
        <taxon>Embryophyta</taxon>
        <taxon>Tracheophyta</taxon>
        <taxon>Spermatophyta</taxon>
        <taxon>Magnoliopsida</taxon>
        <taxon>eudicotyledons</taxon>
        <taxon>Gunneridae</taxon>
        <taxon>Pentapetalae</taxon>
        <taxon>rosids</taxon>
        <taxon>fabids</taxon>
        <taxon>Fabales</taxon>
        <taxon>Fabaceae</taxon>
        <taxon>Papilionoideae</taxon>
        <taxon>50 kb inversion clade</taxon>
        <taxon>NPAAA clade</taxon>
        <taxon>indigoferoid/millettioid clade</taxon>
        <taxon>Phaseoleae</taxon>
        <taxon>Glycine</taxon>
        <taxon>Glycine subgen. Soja</taxon>
    </lineage>
</organism>
<reference evidence="7 8" key="1">
    <citation type="submission" date="2018-09" db="EMBL/GenBank/DDBJ databases">
        <title>A high-quality reference genome of wild soybean provides a powerful tool to mine soybean genomes.</title>
        <authorList>
            <person name="Xie M."/>
            <person name="Chung C.Y.L."/>
            <person name="Li M.-W."/>
            <person name="Wong F.-L."/>
            <person name="Chan T.-F."/>
            <person name="Lam H.-M."/>
        </authorList>
    </citation>
    <scope>NUCLEOTIDE SEQUENCE [LARGE SCALE GENOMIC DNA]</scope>
    <source>
        <strain evidence="8">cv. W05</strain>
        <tissue evidence="7">Hypocotyl of etiolated seedlings</tissue>
    </source>
</reference>
<dbReference type="InterPro" id="IPR002328">
    <property type="entry name" value="ADH_Zn_CS"/>
</dbReference>
<protein>
    <submittedName>
        <fullName evidence="7">Putative mannitol dehydrogenase</fullName>
    </submittedName>
</protein>
<proteinExistence type="inferred from homology"/>
<evidence type="ECO:0000256" key="1">
    <source>
        <dbReference type="ARBA" id="ARBA00001947"/>
    </source>
</evidence>
<comment type="similarity">
    <text evidence="2">Belongs to the zinc-containing alcohol dehydrogenase family.</text>
</comment>
<dbReference type="Pfam" id="PF08240">
    <property type="entry name" value="ADH_N"/>
    <property type="match status" value="1"/>
</dbReference>
<dbReference type="Proteomes" id="UP000289340">
    <property type="component" value="Chromosome 1"/>
</dbReference>
<dbReference type="InterPro" id="IPR047109">
    <property type="entry name" value="CAD-like"/>
</dbReference>
<keyword evidence="8" id="KW-1185">Reference proteome</keyword>
<dbReference type="SUPFAM" id="SSF50129">
    <property type="entry name" value="GroES-like"/>
    <property type="match status" value="1"/>
</dbReference>
<dbReference type="GO" id="GO:0008270">
    <property type="term" value="F:zinc ion binding"/>
    <property type="evidence" value="ECO:0007669"/>
    <property type="project" value="InterPro"/>
</dbReference>
<keyword evidence="5" id="KW-0560">Oxidoreductase</keyword>
<keyword evidence="3" id="KW-0479">Metal-binding</keyword>
<gene>
    <name evidence="7" type="ORF">D0Y65_000208</name>
</gene>
<dbReference type="GO" id="GO:0009809">
    <property type="term" value="P:lignin biosynthetic process"/>
    <property type="evidence" value="ECO:0007669"/>
    <property type="project" value="UniProtKB-ARBA"/>
</dbReference>
<name>A0A445LXT5_GLYSO</name>
<dbReference type="Gene3D" id="3.90.180.10">
    <property type="entry name" value="Medium-chain alcohol dehydrogenases, catalytic domain"/>
    <property type="match status" value="1"/>
</dbReference>
<comment type="caution">
    <text evidence="7">The sequence shown here is derived from an EMBL/GenBank/DDBJ whole genome shotgun (WGS) entry which is preliminary data.</text>
</comment>
<evidence type="ECO:0000259" key="6">
    <source>
        <dbReference type="Pfam" id="PF08240"/>
    </source>
</evidence>
<comment type="cofactor">
    <cofactor evidence="1">
        <name>Zn(2+)</name>
        <dbReference type="ChEBI" id="CHEBI:29105"/>
    </cofactor>
</comment>
<dbReference type="Gene3D" id="3.40.50.720">
    <property type="entry name" value="NAD(P)-binding Rossmann-like Domain"/>
    <property type="match status" value="1"/>
</dbReference>
<evidence type="ECO:0000256" key="5">
    <source>
        <dbReference type="ARBA" id="ARBA00023002"/>
    </source>
</evidence>
<evidence type="ECO:0000313" key="7">
    <source>
        <dbReference type="EMBL" id="RZC28086.1"/>
    </source>
</evidence>
<evidence type="ECO:0000256" key="2">
    <source>
        <dbReference type="ARBA" id="ARBA00008072"/>
    </source>
</evidence>
<evidence type="ECO:0000256" key="3">
    <source>
        <dbReference type="ARBA" id="ARBA00022723"/>
    </source>
</evidence>
<keyword evidence="4" id="KW-0862">Zinc</keyword>
<dbReference type="PROSITE" id="PS00059">
    <property type="entry name" value="ADH_ZINC"/>
    <property type="match status" value="1"/>
</dbReference>
<dbReference type="EMBL" id="QZWG01000001">
    <property type="protein sequence ID" value="RZC28086.1"/>
    <property type="molecule type" value="Genomic_DNA"/>
</dbReference>